<proteinExistence type="inferred from homology"/>
<dbReference type="Pfam" id="PF19567">
    <property type="entry name" value="CpsB_CapC"/>
    <property type="match status" value="1"/>
</dbReference>
<dbReference type="SUPFAM" id="SSF89550">
    <property type="entry name" value="PHP domain-like"/>
    <property type="match status" value="1"/>
</dbReference>
<evidence type="ECO:0000313" key="6">
    <source>
        <dbReference type="Proteomes" id="UP000798602"/>
    </source>
</evidence>
<evidence type="ECO:0000256" key="3">
    <source>
        <dbReference type="ARBA" id="ARBA00022801"/>
    </source>
</evidence>
<comment type="caution">
    <text evidence="5">The sequence shown here is derived from an EMBL/GenBank/DDBJ whole genome shotgun (WGS) entry which is preliminary data.</text>
</comment>
<dbReference type="InterPro" id="IPR016667">
    <property type="entry name" value="Caps_polysacc_synth_CpsB/CapC"/>
</dbReference>
<comment type="similarity">
    <text evidence="1">Belongs to the metallo-dependent hydrolases superfamily. CpsB/CapC family.</text>
</comment>
<reference evidence="6" key="1">
    <citation type="submission" date="2020-01" db="EMBL/GenBank/DDBJ databases">
        <title>Sphingomonas sp. strain CSW-10.</title>
        <authorList>
            <person name="Chen W.-M."/>
        </authorList>
    </citation>
    <scope>NUCLEOTIDE SEQUENCE [LARGE SCALE GENOMIC DNA]</scope>
    <source>
        <strain evidence="6">NST-5</strain>
    </source>
</reference>
<gene>
    <name evidence="5" type="ORF">GV828_06400</name>
</gene>
<dbReference type="PANTHER" id="PTHR39181">
    <property type="entry name" value="TYROSINE-PROTEIN PHOSPHATASE YWQE"/>
    <property type="match status" value="1"/>
</dbReference>
<dbReference type="EC" id="3.1.3.48" evidence="2"/>
<keyword evidence="3" id="KW-0378">Hydrolase</keyword>
<dbReference type="Proteomes" id="UP000798602">
    <property type="component" value="Unassembled WGS sequence"/>
</dbReference>
<evidence type="ECO:0000256" key="4">
    <source>
        <dbReference type="ARBA" id="ARBA00051722"/>
    </source>
</evidence>
<comment type="catalytic activity">
    <reaction evidence="4">
        <text>O-phospho-L-tyrosyl-[protein] + H2O = L-tyrosyl-[protein] + phosphate</text>
        <dbReference type="Rhea" id="RHEA:10684"/>
        <dbReference type="Rhea" id="RHEA-COMP:10136"/>
        <dbReference type="Rhea" id="RHEA-COMP:20101"/>
        <dbReference type="ChEBI" id="CHEBI:15377"/>
        <dbReference type="ChEBI" id="CHEBI:43474"/>
        <dbReference type="ChEBI" id="CHEBI:46858"/>
        <dbReference type="ChEBI" id="CHEBI:61978"/>
        <dbReference type="EC" id="3.1.3.48"/>
    </reaction>
</comment>
<dbReference type="PANTHER" id="PTHR39181:SF1">
    <property type="entry name" value="TYROSINE-PROTEIN PHOSPHATASE YWQE"/>
    <property type="match status" value="1"/>
</dbReference>
<evidence type="ECO:0000256" key="2">
    <source>
        <dbReference type="ARBA" id="ARBA00013064"/>
    </source>
</evidence>
<sequence>MLFFTKKKAILAELTEGLVDIHSHLIPGIDDGSKSSDQSMLLIGSLKKIGFTEFIATPHIIKTVWDNSPETILPAQKILNDALSNIGHDFQVRAAAEYMMDDSFLNLLDTNTPLLTLKDNYVLVEMSYINPPIQLHDIIFKLRLAGYQPVLAHPERYLFYHNNISEYKRLKQSGCLFQLNLLSTVGYYGEKIAKVSEQLLASGLYDFVGSDVHHENHVKSFQRRITFKDAQSLKDLVRNNNQFSSH</sequence>
<dbReference type="InterPro" id="IPR016195">
    <property type="entry name" value="Pol/histidinol_Pase-like"/>
</dbReference>
<evidence type="ECO:0000256" key="1">
    <source>
        <dbReference type="ARBA" id="ARBA00005750"/>
    </source>
</evidence>
<dbReference type="RefSeq" id="WP_166536657.1">
    <property type="nucleotide sequence ID" value="NZ_JAABLM010000006.1"/>
</dbReference>
<keyword evidence="6" id="KW-1185">Reference proteome</keyword>
<dbReference type="PIRSF" id="PIRSF016557">
    <property type="entry name" value="Caps_synth_CpsB"/>
    <property type="match status" value="1"/>
</dbReference>
<dbReference type="Gene3D" id="3.20.20.140">
    <property type="entry name" value="Metal-dependent hydrolases"/>
    <property type="match status" value="1"/>
</dbReference>
<evidence type="ECO:0000313" key="5">
    <source>
        <dbReference type="EMBL" id="NBL64829.1"/>
    </source>
</evidence>
<name>A0ABW9Z880_9FLAO</name>
<organism evidence="5 6">
    <name type="scientific">Flavobacterium ichthyis</name>
    <dbReference type="NCBI Taxonomy" id="2698827"/>
    <lineage>
        <taxon>Bacteria</taxon>
        <taxon>Pseudomonadati</taxon>
        <taxon>Bacteroidota</taxon>
        <taxon>Flavobacteriia</taxon>
        <taxon>Flavobacteriales</taxon>
        <taxon>Flavobacteriaceae</taxon>
        <taxon>Flavobacterium</taxon>
    </lineage>
</organism>
<protein>
    <recommendedName>
        <fullName evidence="2">protein-tyrosine-phosphatase</fullName>
        <ecNumber evidence="2">3.1.3.48</ecNumber>
    </recommendedName>
</protein>
<dbReference type="EMBL" id="JAABLM010000006">
    <property type="protein sequence ID" value="NBL64829.1"/>
    <property type="molecule type" value="Genomic_DNA"/>
</dbReference>
<accession>A0ABW9Z880</accession>